<proteinExistence type="predicted"/>
<evidence type="ECO:0000313" key="1">
    <source>
        <dbReference type="EMBL" id="KAI4341406.1"/>
    </source>
</evidence>
<comment type="caution">
    <text evidence="1">The sequence shown here is derived from an EMBL/GenBank/DDBJ whole genome shotgun (WGS) entry which is preliminary data.</text>
</comment>
<keyword evidence="2" id="KW-1185">Reference proteome</keyword>
<dbReference type="Proteomes" id="UP001057402">
    <property type="component" value="Chromosome 7"/>
</dbReference>
<dbReference type="EMBL" id="CM042886">
    <property type="protein sequence ID" value="KAI4341406.1"/>
    <property type="molecule type" value="Genomic_DNA"/>
</dbReference>
<evidence type="ECO:0000313" key="2">
    <source>
        <dbReference type="Proteomes" id="UP001057402"/>
    </source>
</evidence>
<reference evidence="2" key="1">
    <citation type="journal article" date="2023" name="Front. Plant Sci.">
        <title>Chromosomal-level genome assembly of Melastoma candidum provides insights into trichome evolution.</title>
        <authorList>
            <person name="Zhong Y."/>
            <person name="Wu W."/>
            <person name="Sun C."/>
            <person name="Zou P."/>
            <person name="Liu Y."/>
            <person name="Dai S."/>
            <person name="Zhou R."/>
        </authorList>
    </citation>
    <scope>NUCLEOTIDE SEQUENCE [LARGE SCALE GENOMIC DNA]</scope>
</reference>
<sequence>MIPIWVLSVSLLLVFVPVGGSVHDNVTRSLLLFMQRLSLGPVRPSPWHGNWGWNTTSRALVSPGGRTCSAIQRSKFNVSNNNFTGPIPDAKGPFTADSFSGNPGLCGHPLLNPCPVITISVTTISAITTATFFEEKFLL</sequence>
<gene>
    <name evidence="1" type="ORF">MLD38_026135</name>
</gene>
<protein>
    <submittedName>
        <fullName evidence="1">Uncharacterized protein</fullName>
    </submittedName>
</protein>
<organism evidence="1 2">
    <name type="scientific">Melastoma candidum</name>
    <dbReference type="NCBI Taxonomy" id="119954"/>
    <lineage>
        <taxon>Eukaryota</taxon>
        <taxon>Viridiplantae</taxon>
        <taxon>Streptophyta</taxon>
        <taxon>Embryophyta</taxon>
        <taxon>Tracheophyta</taxon>
        <taxon>Spermatophyta</taxon>
        <taxon>Magnoliopsida</taxon>
        <taxon>eudicotyledons</taxon>
        <taxon>Gunneridae</taxon>
        <taxon>Pentapetalae</taxon>
        <taxon>rosids</taxon>
        <taxon>malvids</taxon>
        <taxon>Myrtales</taxon>
        <taxon>Melastomataceae</taxon>
        <taxon>Melastomatoideae</taxon>
        <taxon>Melastomateae</taxon>
        <taxon>Melastoma</taxon>
    </lineage>
</organism>
<name>A0ACB9NZ68_9MYRT</name>
<accession>A0ACB9NZ68</accession>